<evidence type="ECO:0000259" key="7">
    <source>
        <dbReference type="Pfam" id="PF02602"/>
    </source>
</evidence>
<reference evidence="8" key="1">
    <citation type="submission" date="2019-08" db="EMBL/GenBank/DDBJ databases">
        <authorList>
            <person name="Kucharzyk K."/>
            <person name="Murdoch R.W."/>
            <person name="Higgins S."/>
            <person name="Loffler F."/>
        </authorList>
    </citation>
    <scope>NUCLEOTIDE SEQUENCE</scope>
</reference>
<dbReference type="GO" id="GO:0004851">
    <property type="term" value="F:uroporphyrin-III C-methyltransferase activity"/>
    <property type="evidence" value="ECO:0007669"/>
    <property type="project" value="UniProtKB-EC"/>
</dbReference>
<keyword evidence="3" id="KW-0808">Transferase</keyword>
<gene>
    <name evidence="8" type="primary">cysG_9</name>
    <name evidence="8" type="ORF">SDC9_22577</name>
</gene>
<dbReference type="FunFam" id="3.30.950.10:FF:000001">
    <property type="entry name" value="Siroheme synthase"/>
    <property type="match status" value="1"/>
</dbReference>
<feature type="domain" description="Tetrapyrrole methylase" evidence="6">
    <location>
        <begin position="6"/>
        <end position="218"/>
    </location>
</feature>
<proteinExistence type="predicted"/>
<dbReference type="InterPro" id="IPR000878">
    <property type="entry name" value="4pyrrol_Mease"/>
</dbReference>
<dbReference type="AlphaFoldDB" id="A0A644UCZ6"/>
<dbReference type="NCBIfam" id="NF004790">
    <property type="entry name" value="PRK06136.1"/>
    <property type="match status" value="1"/>
</dbReference>
<dbReference type="InterPro" id="IPR014776">
    <property type="entry name" value="4pyrrole_Mease_sub2"/>
</dbReference>
<evidence type="ECO:0000256" key="3">
    <source>
        <dbReference type="ARBA" id="ARBA00022679"/>
    </source>
</evidence>
<dbReference type="Pfam" id="PF00590">
    <property type="entry name" value="TP_methylase"/>
    <property type="match status" value="1"/>
</dbReference>
<sequence length="505" mass="53935">MTKNGKVYLIGAGPGDPGLLSIKAMECLQIADTVVYDRLADPRILSYAKKDAEMIYVGKASSQHTMRQPDINNLLVKLAAEGKIVARLKGGDPLVFGRGGEEAIALLEAKLPFEFVPGITSAIAVAEYAGIPVTHRNVAASFAVITGHEDPTKGASTINWSGLATAVDTLVFLMGVENLTNITQQLIAHGRSAETPAALIRWGTKPEQQTLVTTLGNAASDVAAAGLKPPAIFIVGNVVKLRDQLTWFDTKPLFGKTIVVTRARAQASTMTKILEADGARVIEVPAIKIIPPANFTSLDKAIDDLVLYKWLIFTSVNGVAYFYDRLFKAGKDARALAHLKIAAIGSETALALNAKGIYADIVPSAYKAEDLAKAMAPQIKQGDRILLARAKIAREILPETLRSLGAIVDIVTAYETVTDCPNRDILVEALKNDEVDLVTFTSSSTVTNLLCALGNDAVLLKKVKTAVIGPVTAATCEKHGLTADINATEFTINGLVEAIKTYYKE</sequence>
<keyword evidence="5" id="KW-0627">Porphyrin biosynthesis</keyword>
<evidence type="ECO:0000256" key="4">
    <source>
        <dbReference type="ARBA" id="ARBA00022691"/>
    </source>
</evidence>
<dbReference type="InterPro" id="IPR014777">
    <property type="entry name" value="4pyrrole_Mease_sub1"/>
</dbReference>
<evidence type="ECO:0000256" key="5">
    <source>
        <dbReference type="ARBA" id="ARBA00023244"/>
    </source>
</evidence>
<dbReference type="FunFam" id="3.40.50.10090:FF:000001">
    <property type="entry name" value="Bifunctional uroporphyrinogen-III C-methyltransferase/uroporphyrinogen-III synthase"/>
    <property type="match status" value="1"/>
</dbReference>
<dbReference type="GO" id="GO:0004852">
    <property type="term" value="F:uroporphyrinogen-III synthase activity"/>
    <property type="evidence" value="ECO:0007669"/>
    <property type="project" value="InterPro"/>
</dbReference>
<dbReference type="PANTHER" id="PTHR45790:SF3">
    <property type="entry name" value="S-ADENOSYL-L-METHIONINE-DEPENDENT UROPORPHYRINOGEN III METHYLTRANSFERASE, CHLOROPLASTIC"/>
    <property type="match status" value="1"/>
</dbReference>
<dbReference type="InterPro" id="IPR006366">
    <property type="entry name" value="CobA/CysG_C"/>
</dbReference>
<comment type="caution">
    <text evidence="8">The sequence shown here is derived from an EMBL/GenBank/DDBJ whole genome shotgun (WGS) entry which is preliminary data.</text>
</comment>
<dbReference type="SUPFAM" id="SSF53790">
    <property type="entry name" value="Tetrapyrrole methylase"/>
    <property type="match status" value="1"/>
</dbReference>
<dbReference type="InterPro" id="IPR003754">
    <property type="entry name" value="4pyrrol_synth_uPrphyn_synth"/>
</dbReference>
<dbReference type="PANTHER" id="PTHR45790">
    <property type="entry name" value="SIROHEME SYNTHASE-RELATED"/>
    <property type="match status" value="1"/>
</dbReference>
<dbReference type="FunFam" id="3.40.1010.10:FF:000001">
    <property type="entry name" value="Siroheme synthase"/>
    <property type="match status" value="1"/>
</dbReference>
<feature type="domain" description="Tetrapyrrole biosynthesis uroporphyrinogen III synthase" evidence="7">
    <location>
        <begin position="269"/>
        <end position="497"/>
    </location>
</feature>
<protein>
    <recommendedName>
        <fullName evidence="1">uroporphyrinogen-III C-methyltransferase</fullName>
        <ecNumber evidence="1">2.1.1.107</ecNumber>
    </recommendedName>
</protein>
<dbReference type="Gene3D" id="3.40.1010.10">
    <property type="entry name" value="Cobalt-precorrin-4 Transmethylase, Domain 1"/>
    <property type="match status" value="1"/>
</dbReference>
<keyword evidence="8" id="KW-0456">Lyase</keyword>
<dbReference type="EMBL" id="VSSQ01000099">
    <property type="protein sequence ID" value="MPL76731.1"/>
    <property type="molecule type" value="Genomic_DNA"/>
</dbReference>
<dbReference type="GO" id="GO:0019354">
    <property type="term" value="P:siroheme biosynthetic process"/>
    <property type="evidence" value="ECO:0007669"/>
    <property type="project" value="InterPro"/>
</dbReference>
<organism evidence="8">
    <name type="scientific">bioreactor metagenome</name>
    <dbReference type="NCBI Taxonomy" id="1076179"/>
    <lineage>
        <taxon>unclassified sequences</taxon>
        <taxon>metagenomes</taxon>
        <taxon>ecological metagenomes</taxon>
    </lineage>
</organism>
<dbReference type="GO" id="GO:0032259">
    <property type="term" value="P:methylation"/>
    <property type="evidence" value="ECO:0007669"/>
    <property type="project" value="UniProtKB-KW"/>
</dbReference>
<dbReference type="InterPro" id="IPR036108">
    <property type="entry name" value="4pyrrol_syn_uPrphyn_synt_sf"/>
</dbReference>
<dbReference type="CDD" id="cd06578">
    <property type="entry name" value="HemD"/>
    <property type="match status" value="1"/>
</dbReference>
<evidence type="ECO:0000256" key="2">
    <source>
        <dbReference type="ARBA" id="ARBA00022603"/>
    </source>
</evidence>
<evidence type="ECO:0000313" key="8">
    <source>
        <dbReference type="EMBL" id="MPL76731.1"/>
    </source>
</evidence>
<keyword evidence="4" id="KW-0949">S-adenosyl-L-methionine</keyword>
<evidence type="ECO:0000259" key="6">
    <source>
        <dbReference type="Pfam" id="PF00590"/>
    </source>
</evidence>
<dbReference type="CDD" id="cd11642">
    <property type="entry name" value="SUMT"/>
    <property type="match status" value="1"/>
</dbReference>
<dbReference type="Pfam" id="PF02602">
    <property type="entry name" value="HEM4"/>
    <property type="match status" value="1"/>
</dbReference>
<accession>A0A644UCZ6</accession>
<name>A0A644UCZ6_9ZZZZ</name>
<evidence type="ECO:0000256" key="1">
    <source>
        <dbReference type="ARBA" id="ARBA00012162"/>
    </source>
</evidence>
<dbReference type="InterPro" id="IPR035996">
    <property type="entry name" value="4pyrrol_Methylase_sf"/>
</dbReference>
<dbReference type="InterPro" id="IPR050161">
    <property type="entry name" value="Siro_Cobalamin_biosynth"/>
</dbReference>
<keyword evidence="2" id="KW-0489">Methyltransferase</keyword>
<dbReference type="EC" id="2.1.1.107" evidence="1"/>
<dbReference type="Gene3D" id="3.30.950.10">
    <property type="entry name" value="Methyltransferase, Cobalt-precorrin-4 Transmethylase, Domain 2"/>
    <property type="match status" value="1"/>
</dbReference>
<dbReference type="NCBIfam" id="TIGR01469">
    <property type="entry name" value="cobA_cysG_Cterm"/>
    <property type="match status" value="1"/>
</dbReference>
<dbReference type="Gene3D" id="3.40.50.10090">
    <property type="match status" value="2"/>
</dbReference>
<dbReference type="SUPFAM" id="SSF69618">
    <property type="entry name" value="HemD-like"/>
    <property type="match status" value="1"/>
</dbReference>